<comment type="caution">
    <text evidence="1">The sequence shown here is derived from an EMBL/GenBank/DDBJ whole genome shotgun (WGS) entry which is preliminary data.</text>
</comment>
<accession>A0ACC2HT36</accession>
<gene>
    <name evidence="1" type="ORF">OPT61_g9798</name>
</gene>
<dbReference type="Proteomes" id="UP001153331">
    <property type="component" value="Unassembled WGS sequence"/>
</dbReference>
<reference evidence="1" key="1">
    <citation type="submission" date="2022-11" db="EMBL/GenBank/DDBJ databases">
        <title>Genome Sequence of Boeremia exigua.</title>
        <authorList>
            <person name="Buettner E."/>
        </authorList>
    </citation>
    <scope>NUCLEOTIDE SEQUENCE</scope>
    <source>
        <strain evidence="1">CU02</strain>
    </source>
</reference>
<evidence type="ECO:0000313" key="2">
    <source>
        <dbReference type="Proteomes" id="UP001153331"/>
    </source>
</evidence>
<dbReference type="EMBL" id="JAPHNI010001287">
    <property type="protein sequence ID" value="KAJ8106050.1"/>
    <property type="molecule type" value="Genomic_DNA"/>
</dbReference>
<sequence>MQETRQKKEGLTATLGYYIPRDRSTMGASLYRGAWSTALDKAHRMLQPPKTAALRKEYTSPYNWAEQRDAGVWRKRSLHGTFESEGDNSAISAASVA</sequence>
<protein>
    <submittedName>
        <fullName evidence="1">Uncharacterized protein</fullName>
    </submittedName>
</protein>
<keyword evidence="2" id="KW-1185">Reference proteome</keyword>
<name>A0ACC2HT36_9PLEO</name>
<proteinExistence type="predicted"/>
<organism evidence="1 2">
    <name type="scientific">Boeremia exigua</name>
    <dbReference type="NCBI Taxonomy" id="749465"/>
    <lineage>
        <taxon>Eukaryota</taxon>
        <taxon>Fungi</taxon>
        <taxon>Dikarya</taxon>
        <taxon>Ascomycota</taxon>
        <taxon>Pezizomycotina</taxon>
        <taxon>Dothideomycetes</taxon>
        <taxon>Pleosporomycetidae</taxon>
        <taxon>Pleosporales</taxon>
        <taxon>Pleosporineae</taxon>
        <taxon>Didymellaceae</taxon>
        <taxon>Boeremia</taxon>
    </lineage>
</organism>
<evidence type="ECO:0000313" key="1">
    <source>
        <dbReference type="EMBL" id="KAJ8106050.1"/>
    </source>
</evidence>